<reference evidence="1" key="2">
    <citation type="submission" date="2023-03" db="EMBL/GenBank/DDBJ databases">
        <authorList>
            <person name="Zajac M."/>
            <person name="Kwit R."/>
            <person name="Wasyl D."/>
        </authorList>
    </citation>
    <scope>NUCLEOTIDE SEQUENCE</scope>
    <source>
        <strain evidence="1">691B_2</strain>
    </source>
</reference>
<reference evidence="1" key="1">
    <citation type="journal article" date="2023" name="Pathogens">
        <title>Prevalence of Enterococcus spp. and the Whole-Genome Characteristics of Enterococcus faecium and Enterococcus faecalis Strains Isolated from Free-Living Birds in Poland.</title>
        <authorList>
            <person name="Kwit R."/>
            <person name="Zajac M."/>
            <person name="Smialowska-Weglinska A."/>
            <person name="Skarzynska M."/>
            <person name="Bomba A."/>
            <person name="Lalak A."/>
            <person name="Skrzypiec E."/>
            <person name="Wojdat D."/>
            <person name="Koza W."/>
            <person name="Mikos-Wojewoda E."/>
            <person name="Pasim P."/>
            <person name="Skora M."/>
            <person name="Polak M."/>
            <person name="Wiacek J."/>
            <person name="Wasyl D."/>
        </authorList>
    </citation>
    <scope>NUCLEOTIDE SEQUENCE</scope>
    <source>
        <strain evidence="1">691B_2</strain>
    </source>
</reference>
<proteinExistence type="predicted"/>
<dbReference type="RefSeq" id="WP_129194351.1">
    <property type="nucleotide sequence ID" value="NZ_CP051005.1"/>
</dbReference>
<organism evidence="1 2">
    <name type="scientific">Enterococcus faecalis</name>
    <name type="common">Streptococcus faecalis</name>
    <dbReference type="NCBI Taxonomy" id="1351"/>
    <lineage>
        <taxon>Bacteria</taxon>
        <taxon>Bacillati</taxon>
        <taxon>Bacillota</taxon>
        <taxon>Bacilli</taxon>
        <taxon>Lactobacillales</taxon>
        <taxon>Enterococcaceae</taxon>
        <taxon>Enterococcus</taxon>
    </lineage>
</organism>
<dbReference type="AlphaFoldDB" id="A0AAW7K3H6"/>
<evidence type="ECO:0000313" key="1">
    <source>
        <dbReference type="EMBL" id="MDN3191020.1"/>
    </source>
</evidence>
<dbReference type="Proteomes" id="UP001173174">
    <property type="component" value="Unassembled WGS sequence"/>
</dbReference>
<gene>
    <name evidence="1" type="ORF">P0E79_00770</name>
</gene>
<protein>
    <submittedName>
        <fullName evidence="1">Uncharacterized protein</fullName>
    </submittedName>
</protein>
<comment type="caution">
    <text evidence="1">The sequence shown here is derived from an EMBL/GenBank/DDBJ whole genome shotgun (WGS) entry which is preliminary data.</text>
</comment>
<sequence>MGYEITYDENVSNNVQQKNIVVNSRHLYKVYLEKEAYRKNGEKGIDYTLDIKCDETGINVQAVLPHGVLYELNKMIGDSLNF</sequence>
<name>A0AAW7K3H6_ENTFL</name>
<dbReference type="EMBL" id="JAREWH010000001">
    <property type="protein sequence ID" value="MDN3191020.1"/>
    <property type="molecule type" value="Genomic_DNA"/>
</dbReference>
<accession>A0AAW7K3H6</accession>
<evidence type="ECO:0000313" key="2">
    <source>
        <dbReference type="Proteomes" id="UP001173174"/>
    </source>
</evidence>